<dbReference type="GeneID" id="8298098"/>
<dbReference type="VEuPathDB" id="FungiDB:CTRG_04745"/>
<name>C5MFA2_CANTT</name>
<reference evidence="1 2" key="1">
    <citation type="journal article" date="2009" name="Nature">
        <title>Evolution of pathogenicity and sexual reproduction in eight Candida genomes.</title>
        <authorList>
            <person name="Butler G."/>
            <person name="Rasmussen M.D."/>
            <person name="Lin M.F."/>
            <person name="Santos M.A."/>
            <person name="Sakthikumar S."/>
            <person name="Munro C.A."/>
            <person name="Rheinbay E."/>
            <person name="Grabherr M."/>
            <person name="Forche A."/>
            <person name="Reedy J.L."/>
            <person name="Agrafioti I."/>
            <person name="Arnaud M.B."/>
            <person name="Bates S."/>
            <person name="Brown A.J."/>
            <person name="Brunke S."/>
            <person name="Costanzo M.C."/>
            <person name="Fitzpatrick D.A."/>
            <person name="de Groot P.W."/>
            <person name="Harris D."/>
            <person name="Hoyer L.L."/>
            <person name="Hube B."/>
            <person name="Klis F.M."/>
            <person name="Kodira C."/>
            <person name="Lennard N."/>
            <person name="Logue M.E."/>
            <person name="Martin R."/>
            <person name="Neiman A.M."/>
            <person name="Nikolaou E."/>
            <person name="Quail M.A."/>
            <person name="Quinn J."/>
            <person name="Santos M.C."/>
            <person name="Schmitzberger F.F."/>
            <person name="Sherlock G."/>
            <person name="Shah P."/>
            <person name="Silverstein K.A."/>
            <person name="Skrzypek M.S."/>
            <person name="Soll D."/>
            <person name="Staggs R."/>
            <person name="Stansfield I."/>
            <person name="Stumpf M.P."/>
            <person name="Sudbery P.E."/>
            <person name="Srikantha T."/>
            <person name="Zeng Q."/>
            <person name="Berman J."/>
            <person name="Berriman M."/>
            <person name="Heitman J."/>
            <person name="Gow N.A."/>
            <person name="Lorenz M.C."/>
            <person name="Birren B.W."/>
            <person name="Kellis M."/>
            <person name="Cuomo C.A."/>
        </authorList>
    </citation>
    <scope>NUCLEOTIDE SEQUENCE [LARGE SCALE GENOMIC DNA]</scope>
    <source>
        <strain evidence="2">ATCC MYA-3404 / T1</strain>
    </source>
</reference>
<dbReference type="Proteomes" id="UP000002037">
    <property type="component" value="Unassembled WGS sequence"/>
</dbReference>
<gene>
    <name evidence="1" type="ORF">CTRG_04745</name>
</gene>
<dbReference type="InterPro" id="IPR032675">
    <property type="entry name" value="LRR_dom_sf"/>
</dbReference>
<accession>C5MFA2</accession>
<dbReference type="OrthoDB" id="2015831at2759"/>
<dbReference type="RefSeq" id="XP_002550447.1">
    <property type="nucleotide sequence ID" value="XM_002550401.1"/>
</dbReference>
<proteinExistence type="predicted"/>
<dbReference type="Gene3D" id="3.80.10.10">
    <property type="entry name" value="Ribonuclease Inhibitor"/>
    <property type="match status" value="1"/>
</dbReference>
<organism evidence="1 2">
    <name type="scientific">Candida tropicalis (strain ATCC MYA-3404 / T1)</name>
    <name type="common">Yeast</name>
    <dbReference type="NCBI Taxonomy" id="294747"/>
    <lineage>
        <taxon>Eukaryota</taxon>
        <taxon>Fungi</taxon>
        <taxon>Dikarya</taxon>
        <taxon>Ascomycota</taxon>
        <taxon>Saccharomycotina</taxon>
        <taxon>Pichiomycetes</taxon>
        <taxon>Debaryomycetaceae</taxon>
        <taxon>Candida/Lodderomyces clade</taxon>
        <taxon>Candida</taxon>
    </lineage>
</organism>
<dbReference type="AlphaFoldDB" id="C5MFA2"/>
<dbReference type="SUPFAM" id="SSF52058">
    <property type="entry name" value="L domain-like"/>
    <property type="match status" value="1"/>
</dbReference>
<protein>
    <submittedName>
        <fullName evidence="1">Uncharacterized protein</fullName>
    </submittedName>
</protein>
<dbReference type="HOGENOM" id="CLU_038166_0_0_1"/>
<keyword evidence="2" id="KW-1185">Reference proteome</keyword>
<dbReference type="KEGG" id="ctp:CTRG_04745"/>
<sequence>MTGSKKGKKRSKLKKEQLLDQAPIDFDKFFLSFVKWKPEVIKCVMSYIRSDCLHIFLDCDALVPFILPYINKHVQIYEHPINITGPLVWKTFQLEYTKMIHLSMSKLKELMDKYKICPNEATIYVEDSVNFTIDRKGNIRKDPENEDEDDYAYRDRVQFYEKLDKWCLYHQEILGKVKNWRLEDKIYQRDGAKFLSKLNSYMNLMSIDVALPQFDNDVDPEAQKEILNCIPNSVSGLSFDMKDELTSFNFLRYSYLRKLECPIFYRDHINLIPPSVESLNIYVYGEAEVTFLDTDKVPPNLKQFTVGTGYGFPNIAILIKQMNKLEWFEYCHDSKITKLESLCLPHSNITSLVFQSCVFNDYSSIRKYKALKRLWILHSNFPRKLFVSVEDFPNLQEFIFSPRSMVYYNPRFCVEPPASENSSTVLDDRLVFPPNLGILQIDGDLTIKTLNLPKKLNALTLGSSRFPKGIRFKLPDSISLLQITGTTVKSMNGFHFPTNLKYLAICGNGLLKSMTNTNLKSLKHLYFVDFRGTTIANQDMPSETNKYKYNSFTAPIEDRGYGY</sequence>
<evidence type="ECO:0000313" key="1">
    <source>
        <dbReference type="EMBL" id="EER31962.1"/>
    </source>
</evidence>
<evidence type="ECO:0000313" key="2">
    <source>
        <dbReference type="Proteomes" id="UP000002037"/>
    </source>
</evidence>
<dbReference type="EMBL" id="GG692400">
    <property type="protein sequence ID" value="EER31962.1"/>
    <property type="molecule type" value="Genomic_DNA"/>
</dbReference>